<protein>
    <submittedName>
        <fullName evidence="2">Uncharacterized protein</fullName>
    </submittedName>
</protein>
<feature type="compositionally biased region" description="Low complexity" evidence="1">
    <location>
        <begin position="433"/>
        <end position="442"/>
    </location>
</feature>
<proteinExistence type="predicted"/>
<sequence length="472" mass="49523">MSSRSFFRRRDSQPRTPPRPSTSPAASAPYSPFRRQPLGRSEDLLPSTPESPSIGPASPNAPSSLRGNNRSLSCTWSVGTIPIVFDTSSPRPSAWNSGQQQLGTPTTDSPTFPSGVGSVSDSPGLNITPPALGYPSSPADNPASPLGEAPSSPSPTARKRTRWKGRFDLIEEATAATSSPEASGDSREDKVEQAQGAIVGLGVEAPGVSVLASPIVPAGSSPKARLSSRFRPRKYSTSFSPYASPDPSSLHPDDGLHPPRHSSYDHDDDDTTSLFSLSAYYATSGLNSPSFNDCDERFDQQHLHVPPGSSPALGPAISFDALPRLTTSVSNEPESDPFSATGTRHAREASGRTARPLGVTQTEGDQPPAGNVTTPSSTPPEASLDDVASKGRDLPSLESAPLSAFSETTESSRSYSSFSTSSVSTRPTEIAPSSSYEGSSESNGAINSYPQQTPFIKQSSSDAPPRHLTLQG</sequence>
<feature type="compositionally biased region" description="Low complexity" evidence="1">
    <location>
        <begin position="172"/>
        <end position="183"/>
    </location>
</feature>
<feature type="non-terminal residue" evidence="2">
    <location>
        <position position="472"/>
    </location>
</feature>
<feature type="region of interest" description="Disordered" evidence="1">
    <location>
        <begin position="235"/>
        <end position="270"/>
    </location>
</feature>
<gene>
    <name evidence="2" type="ORF">M407DRAFT_34031</name>
</gene>
<feature type="compositionally biased region" description="Polar residues" evidence="1">
    <location>
        <begin position="86"/>
        <end position="112"/>
    </location>
</feature>
<evidence type="ECO:0000313" key="2">
    <source>
        <dbReference type="EMBL" id="KIO16318.1"/>
    </source>
</evidence>
<keyword evidence="3" id="KW-1185">Reference proteome</keyword>
<organism evidence="2 3">
    <name type="scientific">Tulasnella calospora MUT 4182</name>
    <dbReference type="NCBI Taxonomy" id="1051891"/>
    <lineage>
        <taxon>Eukaryota</taxon>
        <taxon>Fungi</taxon>
        <taxon>Dikarya</taxon>
        <taxon>Basidiomycota</taxon>
        <taxon>Agaricomycotina</taxon>
        <taxon>Agaricomycetes</taxon>
        <taxon>Cantharellales</taxon>
        <taxon>Tulasnellaceae</taxon>
        <taxon>Tulasnella</taxon>
    </lineage>
</organism>
<feature type="compositionally biased region" description="Low complexity" evidence="1">
    <location>
        <begin position="22"/>
        <end position="35"/>
    </location>
</feature>
<feature type="compositionally biased region" description="Polar residues" evidence="1">
    <location>
        <begin position="371"/>
        <end position="380"/>
    </location>
</feature>
<name>A0A0C3K4G0_9AGAM</name>
<feature type="compositionally biased region" description="Low complexity" evidence="1">
    <location>
        <begin position="405"/>
        <end position="426"/>
    </location>
</feature>
<dbReference type="AlphaFoldDB" id="A0A0C3K4G0"/>
<evidence type="ECO:0000256" key="1">
    <source>
        <dbReference type="SAM" id="MobiDB-lite"/>
    </source>
</evidence>
<accession>A0A0C3K4G0</accession>
<feature type="compositionally biased region" description="Polar residues" evidence="1">
    <location>
        <begin position="60"/>
        <end position="78"/>
    </location>
</feature>
<feature type="compositionally biased region" description="Basic and acidic residues" evidence="1">
    <location>
        <begin position="251"/>
        <end position="265"/>
    </location>
</feature>
<feature type="compositionally biased region" description="Polar residues" evidence="1">
    <location>
        <begin position="443"/>
        <end position="462"/>
    </location>
</feature>
<dbReference type="EMBL" id="KN823598">
    <property type="protein sequence ID" value="KIO16318.1"/>
    <property type="molecule type" value="Genomic_DNA"/>
</dbReference>
<feature type="region of interest" description="Disordered" evidence="1">
    <location>
        <begin position="1"/>
        <end position="193"/>
    </location>
</feature>
<reference evidence="2 3" key="1">
    <citation type="submission" date="2014-04" db="EMBL/GenBank/DDBJ databases">
        <authorList>
            <consortium name="DOE Joint Genome Institute"/>
            <person name="Kuo A."/>
            <person name="Girlanda M."/>
            <person name="Perotto S."/>
            <person name="Kohler A."/>
            <person name="Nagy L.G."/>
            <person name="Floudas D."/>
            <person name="Copeland A."/>
            <person name="Barry K.W."/>
            <person name="Cichocki N."/>
            <person name="Veneault-Fourrey C."/>
            <person name="LaButti K."/>
            <person name="Lindquist E.A."/>
            <person name="Lipzen A."/>
            <person name="Lundell T."/>
            <person name="Morin E."/>
            <person name="Murat C."/>
            <person name="Sun H."/>
            <person name="Tunlid A."/>
            <person name="Henrissat B."/>
            <person name="Grigoriev I.V."/>
            <person name="Hibbett D.S."/>
            <person name="Martin F."/>
            <person name="Nordberg H.P."/>
            <person name="Cantor M.N."/>
            <person name="Hua S.X."/>
        </authorList>
    </citation>
    <scope>NUCLEOTIDE SEQUENCE [LARGE SCALE GENOMIC DNA]</scope>
    <source>
        <strain evidence="2 3">MUT 4182</strain>
    </source>
</reference>
<dbReference type="Proteomes" id="UP000054248">
    <property type="component" value="Unassembled WGS sequence"/>
</dbReference>
<feature type="region of interest" description="Disordered" evidence="1">
    <location>
        <begin position="289"/>
        <end position="472"/>
    </location>
</feature>
<dbReference type="HOGENOM" id="CLU_579492_0_0_1"/>
<feature type="compositionally biased region" description="Low complexity" evidence="1">
    <location>
        <begin position="113"/>
        <end position="124"/>
    </location>
</feature>
<feature type="compositionally biased region" description="Polar residues" evidence="1">
    <location>
        <begin position="325"/>
        <end position="342"/>
    </location>
</feature>
<reference evidence="3" key="2">
    <citation type="submission" date="2015-01" db="EMBL/GenBank/DDBJ databases">
        <title>Evolutionary Origins and Diversification of the Mycorrhizal Mutualists.</title>
        <authorList>
            <consortium name="DOE Joint Genome Institute"/>
            <consortium name="Mycorrhizal Genomics Consortium"/>
            <person name="Kohler A."/>
            <person name="Kuo A."/>
            <person name="Nagy L.G."/>
            <person name="Floudas D."/>
            <person name="Copeland A."/>
            <person name="Barry K.W."/>
            <person name="Cichocki N."/>
            <person name="Veneault-Fourrey C."/>
            <person name="LaButti K."/>
            <person name="Lindquist E.A."/>
            <person name="Lipzen A."/>
            <person name="Lundell T."/>
            <person name="Morin E."/>
            <person name="Murat C."/>
            <person name="Riley R."/>
            <person name="Ohm R."/>
            <person name="Sun H."/>
            <person name="Tunlid A."/>
            <person name="Henrissat B."/>
            <person name="Grigoriev I.V."/>
            <person name="Hibbett D.S."/>
            <person name="Martin F."/>
        </authorList>
    </citation>
    <scope>NUCLEOTIDE SEQUENCE [LARGE SCALE GENOMIC DNA]</scope>
    <source>
        <strain evidence="3">MUT 4182</strain>
    </source>
</reference>
<dbReference type="OrthoDB" id="3269398at2759"/>
<evidence type="ECO:0000313" key="3">
    <source>
        <dbReference type="Proteomes" id="UP000054248"/>
    </source>
</evidence>